<dbReference type="InterPro" id="IPR032710">
    <property type="entry name" value="NTF2-like_dom_sf"/>
</dbReference>
<comment type="caution">
    <text evidence="3">The sequence shown here is derived from an EMBL/GenBank/DDBJ whole genome shotgun (WGS) entry which is preliminary data.</text>
</comment>
<dbReference type="RefSeq" id="WP_125484643.1">
    <property type="nucleotide sequence ID" value="NZ_RSDW01000001.1"/>
</dbReference>
<dbReference type="InterPro" id="IPR027843">
    <property type="entry name" value="DUF4440"/>
</dbReference>
<feature type="domain" description="DUF4440" evidence="2">
    <location>
        <begin position="62"/>
        <end position="171"/>
    </location>
</feature>
<feature type="chain" id="PRO_5018713178" evidence="1">
    <location>
        <begin position="25"/>
        <end position="192"/>
    </location>
</feature>
<accession>A0A3R9Q8R8</accession>
<dbReference type="GO" id="GO:0016853">
    <property type="term" value="F:isomerase activity"/>
    <property type="evidence" value="ECO:0007669"/>
    <property type="project" value="UniProtKB-KW"/>
</dbReference>
<organism evidence="3 4">
    <name type="scientific">Edaphobacter aggregans</name>
    <dbReference type="NCBI Taxonomy" id="570835"/>
    <lineage>
        <taxon>Bacteria</taxon>
        <taxon>Pseudomonadati</taxon>
        <taxon>Acidobacteriota</taxon>
        <taxon>Terriglobia</taxon>
        <taxon>Terriglobales</taxon>
        <taxon>Acidobacteriaceae</taxon>
        <taxon>Edaphobacter</taxon>
    </lineage>
</organism>
<gene>
    <name evidence="3" type="ORF">EDE15_1473</name>
</gene>
<sequence>MSKHAQLRLAAATLCIVATLPLAAQTGANTPTPPSFDPLAQSPAITSPLTQPTLSPGVLLLMELEGRFAQAVATGGGKAFATWFADDAVTLNNGRPAVLGRANIAAQADWDPKTYQLTWTPQGAQMGPSNDMGFTWGHYEGHSKDQNGNPVVISGRYMTVWKKMPDNTWKVAMDASSTEPPATGECCVLPKP</sequence>
<dbReference type="SUPFAM" id="SSF54427">
    <property type="entry name" value="NTF2-like"/>
    <property type="match status" value="1"/>
</dbReference>
<keyword evidence="4" id="KW-1185">Reference proteome</keyword>
<evidence type="ECO:0000313" key="4">
    <source>
        <dbReference type="Proteomes" id="UP000269669"/>
    </source>
</evidence>
<feature type="signal peptide" evidence="1">
    <location>
        <begin position="1"/>
        <end position="24"/>
    </location>
</feature>
<keyword evidence="3" id="KW-0413">Isomerase</keyword>
<dbReference type="AlphaFoldDB" id="A0A3R9Q8R8"/>
<dbReference type="EMBL" id="RSDW01000001">
    <property type="protein sequence ID" value="RSL15967.1"/>
    <property type="molecule type" value="Genomic_DNA"/>
</dbReference>
<evidence type="ECO:0000256" key="1">
    <source>
        <dbReference type="SAM" id="SignalP"/>
    </source>
</evidence>
<dbReference type="Gene3D" id="3.10.450.50">
    <property type="match status" value="1"/>
</dbReference>
<keyword evidence="1" id="KW-0732">Signal</keyword>
<dbReference type="Pfam" id="PF14534">
    <property type="entry name" value="DUF4440"/>
    <property type="match status" value="1"/>
</dbReference>
<name>A0A3R9Q8R8_9BACT</name>
<dbReference type="OrthoDB" id="7201546at2"/>
<evidence type="ECO:0000259" key="2">
    <source>
        <dbReference type="Pfam" id="PF14534"/>
    </source>
</evidence>
<evidence type="ECO:0000313" key="3">
    <source>
        <dbReference type="EMBL" id="RSL15967.1"/>
    </source>
</evidence>
<protein>
    <submittedName>
        <fullName evidence="3">Ketosteroid isomerase-like protein</fullName>
    </submittedName>
</protein>
<dbReference type="Proteomes" id="UP000269669">
    <property type="component" value="Unassembled WGS sequence"/>
</dbReference>
<proteinExistence type="predicted"/>
<reference evidence="3 4" key="1">
    <citation type="submission" date="2018-12" db="EMBL/GenBank/DDBJ databases">
        <title>Sequencing of bacterial isolates from soil warming experiment in Harvard Forest, Massachusetts, USA.</title>
        <authorList>
            <person name="Deangelis K."/>
        </authorList>
    </citation>
    <scope>NUCLEOTIDE SEQUENCE [LARGE SCALE GENOMIC DNA]</scope>
    <source>
        <strain evidence="3 4">EB153</strain>
    </source>
</reference>